<dbReference type="Proteomes" id="UP000237105">
    <property type="component" value="Unassembled WGS sequence"/>
</dbReference>
<feature type="compositionally biased region" description="Low complexity" evidence="12">
    <location>
        <begin position="125"/>
        <end position="150"/>
    </location>
</feature>
<dbReference type="GO" id="GO:0008289">
    <property type="term" value="F:lipid binding"/>
    <property type="evidence" value="ECO:0007669"/>
    <property type="project" value="UniProtKB-KW"/>
</dbReference>
<dbReference type="InterPro" id="IPR043325">
    <property type="entry name" value="LTSS"/>
</dbReference>
<dbReference type="OrthoDB" id="911994at2759"/>
<evidence type="ECO:0000256" key="11">
    <source>
        <dbReference type="ARBA" id="ARBA00023288"/>
    </source>
</evidence>
<keyword evidence="11" id="KW-0449">Lipoprotein</keyword>
<accession>A0A2P5C2E0</accession>
<dbReference type="GO" id="GO:0006869">
    <property type="term" value="P:lipid transport"/>
    <property type="evidence" value="ECO:0007669"/>
    <property type="project" value="InterPro"/>
</dbReference>
<evidence type="ECO:0000256" key="4">
    <source>
        <dbReference type="ARBA" id="ARBA00022448"/>
    </source>
</evidence>
<evidence type="ECO:0000256" key="13">
    <source>
        <dbReference type="SAM" id="SignalP"/>
    </source>
</evidence>
<keyword evidence="10" id="KW-0325">Glycoprotein</keyword>
<feature type="domain" description="Bifunctional inhibitor/plant lipid transfer protein/seed storage helical" evidence="14">
    <location>
        <begin position="33"/>
        <end position="112"/>
    </location>
</feature>
<dbReference type="InterPro" id="IPR016140">
    <property type="entry name" value="Bifunc_inhib/LTP/seed_store"/>
</dbReference>
<dbReference type="InterPro" id="IPR000528">
    <property type="entry name" value="Plant_nsLTP"/>
</dbReference>
<name>A0A2P5C2E0_PARAD</name>
<dbReference type="CDD" id="cd00010">
    <property type="entry name" value="AAI_LTSS"/>
    <property type="match status" value="1"/>
</dbReference>
<keyword evidence="9" id="KW-1015">Disulfide bond</keyword>
<dbReference type="STRING" id="3476.A0A2P5C2E0"/>
<dbReference type="PRINTS" id="PR00382">
    <property type="entry name" value="LIPIDTRNSFER"/>
</dbReference>
<evidence type="ECO:0000256" key="1">
    <source>
        <dbReference type="ARBA" id="ARBA00003211"/>
    </source>
</evidence>
<evidence type="ECO:0000313" key="16">
    <source>
        <dbReference type="Proteomes" id="UP000237105"/>
    </source>
</evidence>
<dbReference type="GO" id="GO:0005886">
    <property type="term" value="C:plasma membrane"/>
    <property type="evidence" value="ECO:0007669"/>
    <property type="project" value="UniProtKB-SubCell"/>
</dbReference>
<keyword evidence="7 13" id="KW-0732">Signal</keyword>
<evidence type="ECO:0000313" key="15">
    <source>
        <dbReference type="EMBL" id="PON55233.1"/>
    </source>
</evidence>
<comment type="similarity">
    <text evidence="3">Belongs to the plant LTP family.</text>
</comment>
<keyword evidence="6" id="KW-0336">GPI-anchor</keyword>
<dbReference type="EMBL" id="JXTB01000185">
    <property type="protein sequence ID" value="PON55233.1"/>
    <property type="molecule type" value="Genomic_DNA"/>
</dbReference>
<dbReference type="SMART" id="SM00499">
    <property type="entry name" value="AAI"/>
    <property type="match status" value="1"/>
</dbReference>
<dbReference type="FunFam" id="1.10.110.10:FF:000001">
    <property type="entry name" value="Bifunctional inhibitor/lipid-transfer protein/seed storage 2S albumin superfamily protein"/>
    <property type="match status" value="1"/>
</dbReference>
<comment type="function">
    <text evidence="1">Plant non-specific lipid-transfer proteins transfer phospholipids as well as galactolipids across membranes. May play a role in wax or cutin deposition in the cell walls of expanding epidermal cells and certain secretory tissues.</text>
</comment>
<evidence type="ECO:0000256" key="5">
    <source>
        <dbReference type="ARBA" id="ARBA00022475"/>
    </source>
</evidence>
<dbReference type="SUPFAM" id="SSF47699">
    <property type="entry name" value="Bifunctional inhibitor/lipid-transfer protein/seed storage 2S albumin"/>
    <property type="match status" value="1"/>
</dbReference>
<keyword evidence="16" id="KW-1185">Reference proteome</keyword>
<dbReference type="PANTHER" id="PTHR33044">
    <property type="entry name" value="BIFUNCTIONAL INHIBITOR/LIPID-TRANSFER PROTEIN/SEED STORAGE 2S ALBUMIN SUPERFAMILY PROTEIN-RELATED"/>
    <property type="match status" value="1"/>
</dbReference>
<evidence type="ECO:0000256" key="12">
    <source>
        <dbReference type="SAM" id="MobiDB-lite"/>
    </source>
</evidence>
<keyword evidence="8" id="KW-0446">Lipid-binding</keyword>
<evidence type="ECO:0000256" key="6">
    <source>
        <dbReference type="ARBA" id="ARBA00022622"/>
    </source>
</evidence>
<dbReference type="InterPro" id="IPR036312">
    <property type="entry name" value="Bifun_inhib/LTP/seed_sf"/>
</dbReference>
<proteinExistence type="inferred from homology"/>
<feature type="compositionally biased region" description="Polar residues" evidence="12">
    <location>
        <begin position="151"/>
        <end position="169"/>
    </location>
</feature>
<evidence type="ECO:0000256" key="2">
    <source>
        <dbReference type="ARBA" id="ARBA00004609"/>
    </source>
</evidence>
<dbReference type="GO" id="GO:0098552">
    <property type="term" value="C:side of membrane"/>
    <property type="evidence" value="ECO:0007669"/>
    <property type="project" value="UniProtKB-KW"/>
</dbReference>
<reference evidence="16" key="1">
    <citation type="submission" date="2016-06" db="EMBL/GenBank/DDBJ databases">
        <title>Parallel loss of symbiosis genes in relatives of nitrogen-fixing non-legume Parasponia.</title>
        <authorList>
            <person name="Van Velzen R."/>
            <person name="Holmer R."/>
            <person name="Bu F."/>
            <person name="Rutten L."/>
            <person name="Van Zeijl A."/>
            <person name="Liu W."/>
            <person name="Santuari L."/>
            <person name="Cao Q."/>
            <person name="Sharma T."/>
            <person name="Shen D."/>
            <person name="Roswanjaya Y."/>
            <person name="Wardhani T."/>
            <person name="Kalhor M.S."/>
            <person name="Jansen J."/>
            <person name="Van den Hoogen J."/>
            <person name="Gungor B."/>
            <person name="Hartog M."/>
            <person name="Hontelez J."/>
            <person name="Verver J."/>
            <person name="Yang W.-C."/>
            <person name="Schijlen E."/>
            <person name="Repin R."/>
            <person name="Schilthuizen M."/>
            <person name="Schranz E."/>
            <person name="Heidstra R."/>
            <person name="Miyata K."/>
            <person name="Fedorova E."/>
            <person name="Kohlen W."/>
            <person name="Bisseling T."/>
            <person name="Smit S."/>
            <person name="Geurts R."/>
        </authorList>
    </citation>
    <scope>NUCLEOTIDE SEQUENCE [LARGE SCALE GENOMIC DNA]</scope>
    <source>
        <strain evidence="16">cv. WU1-14</strain>
    </source>
</reference>
<organism evidence="15 16">
    <name type="scientific">Parasponia andersonii</name>
    <name type="common">Sponia andersonii</name>
    <dbReference type="NCBI Taxonomy" id="3476"/>
    <lineage>
        <taxon>Eukaryota</taxon>
        <taxon>Viridiplantae</taxon>
        <taxon>Streptophyta</taxon>
        <taxon>Embryophyta</taxon>
        <taxon>Tracheophyta</taxon>
        <taxon>Spermatophyta</taxon>
        <taxon>Magnoliopsida</taxon>
        <taxon>eudicotyledons</taxon>
        <taxon>Gunneridae</taxon>
        <taxon>Pentapetalae</taxon>
        <taxon>rosids</taxon>
        <taxon>fabids</taxon>
        <taxon>Rosales</taxon>
        <taxon>Cannabaceae</taxon>
        <taxon>Parasponia</taxon>
    </lineage>
</organism>
<comment type="subcellular location">
    <subcellularLocation>
        <location evidence="2">Cell membrane</location>
        <topology evidence="2">Lipid-anchor</topology>
        <topology evidence="2">GPI-anchor</topology>
    </subcellularLocation>
</comment>
<evidence type="ECO:0000256" key="3">
    <source>
        <dbReference type="ARBA" id="ARBA00009748"/>
    </source>
</evidence>
<evidence type="ECO:0000256" key="10">
    <source>
        <dbReference type="ARBA" id="ARBA00023180"/>
    </source>
</evidence>
<feature type="signal peptide" evidence="13">
    <location>
        <begin position="1"/>
        <end position="28"/>
    </location>
</feature>
<keyword evidence="5" id="KW-1003">Cell membrane</keyword>
<dbReference type="Gene3D" id="1.10.110.10">
    <property type="entry name" value="Plant lipid-transfer and hydrophobic proteins"/>
    <property type="match status" value="1"/>
</dbReference>
<keyword evidence="4" id="KW-0813">Transport</keyword>
<evidence type="ECO:0000256" key="9">
    <source>
        <dbReference type="ARBA" id="ARBA00023157"/>
    </source>
</evidence>
<protein>
    <submittedName>
        <fullName evidence="15">Lipid transfer protein/Par allergen</fullName>
    </submittedName>
</protein>
<gene>
    <name evidence="15" type="ORF">PanWU01x14_189220</name>
</gene>
<feature type="compositionally biased region" description="Polar residues" evidence="12">
    <location>
        <begin position="113"/>
        <end position="124"/>
    </location>
</feature>
<evidence type="ECO:0000256" key="8">
    <source>
        <dbReference type="ARBA" id="ARBA00023121"/>
    </source>
</evidence>
<dbReference type="AlphaFoldDB" id="A0A2P5C2E0"/>
<sequence length="169" mass="16983">MAPNKAIIIEIGVALVLVTTIFSHEAIAQSGGCTRVLISLSSCLNYVTGSSSTPSSSCCSKLAEVVQSQPQCLCSVINGGGGVSSLGVTVNQTLAVSLPGACNVQTPPISRCNNAANGPASTPETSTGVLSPLTSPTSPPADTSGDSTTPQTNPNKSTDPNFQSGYIRV</sequence>
<comment type="caution">
    <text evidence="15">The sequence shown here is derived from an EMBL/GenBank/DDBJ whole genome shotgun (WGS) entry which is preliminary data.</text>
</comment>
<feature type="chain" id="PRO_5015195200" evidence="13">
    <location>
        <begin position="29"/>
        <end position="169"/>
    </location>
</feature>
<feature type="region of interest" description="Disordered" evidence="12">
    <location>
        <begin position="113"/>
        <end position="169"/>
    </location>
</feature>
<evidence type="ECO:0000256" key="7">
    <source>
        <dbReference type="ARBA" id="ARBA00022729"/>
    </source>
</evidence>
<keyword evidence="6" id="KW-0472">Membrane</keyword>
<evidence type="ECO:0000259" key="14">
    <source>
        <dbReference type="SMART" id="SM00499"/>
    </source>
</evidence>
<dbReference type="Pfam" id="PF14368">
    <property type="entry name" value="LTP_2"/>
    <property type="match status" value="1"/>
</dbReference>